<accession>A0A5M9JU27</accession>
<keyword evidence="3" id="KW-1185">Reference proteome</keyword>
<gene>
    <name evidence="2" type="ORF">EYC84_003301</name>
</gene>
<sequence>MAGVILATLMSGLIAIGDYKDDPPLSEFRYVPYHGAVGVLRHVSSGRGTRTICIEDLLNRGLDSTQDFPRIFLDPRKGHFKSSNSLQPWHLFSLQ</sequence>
<dbReference type="EMBL" id="VICG01000004">
    <property type="protein sequence ID" value="KAA8572711.1"/>
    <property type="molecule type" value="Genomic_DNA"/>
</dbReference>
<dbReference type="Proteomes" id="UP000322873">
    <property type="component" value="Unassembled WGS sequence"/>
</dbReference>
<feature type="chain" id="PRO_5024306605" evidence="1">
    <location>
        <begin position="16"/>
        <end position="95"/>
    </location>
</feature>
<comment type="caution">
    <text evidence="2">The sequence shown here is derived from an EMBL/GenBank/DDBJ whole genome shotgun (WGS) entry which is preliminary data.</text>
</comment>
<evidence type="ECO:0000256" key="1">
    <source>
        <dbReference type="SAM" id="SignalP"/>
    </source>
</evidence>
<feature type="signal peptide" evidence="1">
    <location>
        <begin position="1"/>
        <end position="15"/>
    </location>
</feature>
<keyword evidence="1" id="KW-0732">Signal</keyword>
<dbReference type="AlphaFoldDB" id="A0A5M9JU27"/>
<evidence type="ECO:0000313" key="2">
    <source>
        <dbReference type="EMBL" id="KAA8572711.1"/>
    </source>
</evidence>
<evidence type="ECO:0000313" key="3">
    <source>
        <dbReference type="Proteomes" id="UP000322873"/>
    </source>
</evidence>
<protein>
    <submittedName>
        <fullName evidence="2">Uncharacterized protein</fullName>
    </submittedName>
</protein>
<name>A0A5M9JU27_MONFR</name>
<reference evidence="2 3" key="1">
    <citation type="submission" date="2019-06" db="EMBL/GenBank/DDBJ databases">
        <title>Genome Sequence of the Brown Rot Fungal Pathogen Monilinia fructicola.</title>
        <authorList>
            <person name="De Miccolis Angelini R.M."/>
            <person name="Landi L."/>
            <person name="Abate D."/>
            <person name="Pollastro S."/>
            <person name="Romanazzi G."/>
            <person name="Faretra F."/>
        </authorList>
    </citation>
    <scope>NUCLEOTIDE SEQUENCE [LARGE SCALE GENOMIC DNA]</scope>
    <source>
        <strain evidence="2 3">Mfrc123</strain>
    </source>
</reference>
<organism evidence="2 3">
    <name type="scientific">Monilinia fructicola</name>
    <name type="common">Brown rot fungus</name>
    <name type="synonym">Ciboria fructicola</name>
    <dbReference type="NCBI Taxonomy" id="38448"/>
    <lineage>
        <taxon>Eukaryota</taxon>
        <taxon>Fungi</taxon>
        <taxon>Dikarya</taxon>
        <taxon>Ascomycota</taxon>
        <taxon>Pezizomycotina</taxon>
        <taxon>Leotiomycetes</taxon>
        <taxon>Helotiales</taxon>
        <taxon>Sclerotiniaceae</taxon>
        <taxon>Monilinia</taxon>
    </lineage>
</organism>
<proteinExistence type="predicted"/>